<dbReference type="EMBL" id="HBUF01557525">
    <property type="protein sequence ID" value="CAG6760761.1"/>
    <property type="molecule type" value="Transcribed_RNA"/>
</dbReference>
<feature type="compositionally biased region" description="Polar residues" evidence="2">
    <location>
        <begin position="51"/>
        <end position="66"/>
    </location>
</feature>
<name>A0A8D8ULQ1_9HEMI</name>
<sequence>MTVKVFISGLSGNKEVKKRQQRVLMILDSKNIDYSIIDITEPGKENEKEFMQQNSKPANSDSTIKSNPLPPQIFNEEDYCGNYEEFDLANEMDELEKFLKLPLGSLGTSSPGNVISNGTSASRETSTDKELPANDQTDSLSFNDEENKENVLYPENMDTEKDNLENEKNQDLDEKEDDNTTQETDNIDEILEDNTALSEE</sequence>
<feature type="compositionally biased region" description="Polar residues" evidence="2">
    <location>
        <begin position="106"/>
        <end position="124"/>
    </location>
</feature>
<feature type="region of interest" description="Disordered" evidence="2">
    <location>
        <begin position="44"/>
        <end position="73"/>
    </location>
</feature>
<dbReference type="Pfam" id="PF04908">
    <property type="entry name" value="SH3BGR"/>
    <property type="match status" value="1"/>
</dbReference>
<dbReference type="SUPFAM" id="SSF52833">
    <property type="entry name" value="Thioredoxin-like"/>
    <property type="match status" value="1"/>
</dbReference>
<dbReference type="EMBL" id="HBUF01557524">
    <property type="protein sequence ID" value="CAG6760759.1"/>
    <property type="molecule type" value="Transcribed_RNA"/>
</dbReference>
<dbReference type="AlphaFoldDB" id="A0A8D8ULQ1"/>
<dbReference type="CDD" id="cd03030">
    <property type="entry name" value="GRX_SH3BGR"/>
    <property type="match status" value="1"/>
</dbReference>
<protein>
    <submittedName>
        <fullName evidence="3">SH3 domain-binding glutamic acid-rich protein homolog</fullName>
    </submittedName>
</protein>
<dbReference type="InterPro" id="IPR006993">
    <property type="entry name" value="Glut_rich_SH3-bd"/>
</dbReference>
<dbReference type="EMBL" id="HBUF01202337">
    <property type="protein sequence ID" value="CAG6662335.1"/>
    <property type="molecule type" value="Transcribed_RNA"/>
</dbReference>
<proteinExistence type="inferred from homology"/>
<comment type="similarity">
    <text evidence="1">Belongs to the SH3BGR family.</text>
</comment>
<organism evidence="3">
    <name type="scientific">Cacopsylla melanoneura</name>
    <dbReference type="NCBI Taxonomy" id="428564"/>
    <lineage>
        <taxon>Eukaryota</taxon>
        <taxon>Metazoa</taxon>
        <taxon>Ecdysozoa</taxon>
        <taxon>Arthropoda</taxon>
        <taxon>Hexapoda</taxon>
        <taxon>Insecta</taxon>
        <taxon>Pterygota</taxon>
        <taxon>Neoptera</taxon>
        <taxon>Paraneoptera</taxon>
        <taxon>Hemiptera</taxon>
        <taxon>Sternorrhyncha</taxon>
        <taxon>Psylloidea</taxon>
        <taxon>Psyllidae</taxon>
        <taxon>Psyllinae</taxon>
        <taxon>Cacopsylla</taxon>
    </lineage>
</organism>
<dbReference type="PANTHER" id="PTHR12232:SF15">
    <property type="entry name" value="SH3 DOMAIN-BINDING GLUTAMIC ACID-RICH PROTEIN HOMOLOG"/>
    <property type="match status" value="1"/>
</dbReference>
<evidence type="ECO:0000256" key="2">
    <source>
        <dbReference type="SAM" id="MobiDB-lite"/>
    </source>
</evidence>
<dbReference type="EMBL" id="HBUF01557526">
    <property type="protein sequence ID" value="CAG6760762.1"/>
    <property type="molecule type" value="Transcribed_RNA"/>
</dbReference>
<dbReference type="PANTHER" id="PTHR12232">
    <property type="entry name" value="SH3 DOMAIN-BINDING GLUTAMIC ACID-RICH-LIKE PROTEIN"/>
    <property type="match status" value="1"/>
</dbReference>
<accession>A0A8D8ULQ1</accession>
<feature type="compositionally biased region" description="Acidic residues" evidence="2">
    <location>
        <begin position="173"/>
        <end position="200"/>
    </location>
</feature>
<dbReference type="Gene3D" id="3.40.30.10">
    <property type="entry name" value="Glutaredoxin"/>
    <property type="match status" value="1"/>
</dbReference>
<reference evidence="3" key="1">
    <citation type="submission" date="2021-05" db="EMBL/GenBank/DDBJ databases">
        <authorList>
            <person name="Alioto T."/>
            <person name="Alioto T."/>
            <person name="Gomez Garrido J."/>
        </authorList>
    </citation>
    <scope>NUCLEOTIDE SEQUENCE</scope>
</reference>
<dbReference type="InterPro" id="IPR051033">
    <property type="entry name" value="SH3BGR"/>
</dbReference>
<dbReference type="InterPro" id="IPR036249">
    <property type="entry name" value="Thioredoxin-like_sf"/>
</dbReference>
<feature type="region of interest" description="Disordered" evidence="2">
    <location>
        <begin position="103"/>
        <end position="200"/>
    </location>
</feature>
<evidence type="ECO:0000313" key="3">
    <source>
        <dbReference type="EMBL" id="CAG6709476.1"/>
    </source>
</evidence>
<evidence type="ECO:0000256" key="1">
    <source>
        <dbReference type="ARBA" id="ARBA00007764"/>
    </source>
</evidence>
<dbReference type="EMBL" id="HBUF01346096">
    <property type="protein sequence ID" value="CAG6709477.1"/>
    <property type="molecule type" value="Transcribed_RNA"/>
</dbReference>
<dbReference type="EMBL" id="HBUF01346095">
    <property type="protein sequence ID" value="CAG6709476.1"/>
    <property type="molecule type" value="Transcribed_RNA"/>
</dbReference>
<feature type="compositionally biased region" description="Basic and acidic residues" evidence="2">
    <location>
        <begin position="158"/>
        <end position="172"/>
    </location>
</feature>
<dbReference type="GO" id="GO:0005737">
    <property type="term" value="C:cytoplasm"/>
    <property type="evidence" value="ECO:0007669"/>
    <property type="project" value="TreeGrafter"/>
</dbReference>